<dbReference type="GO" id="GO:0008483">
    <property type="term" value="F:transaminase activity"/>
    <property type="evidence" value="ECO:0007669"/>
    <property type="project" value="UniProtKB-KW"/>
</dbReference>
<name>A0A4R6KGA6_9ACTN</name>
<dbReference type="Gene3D" id="3.90.1150.10">
    <property type="entry name" value="Aspartate Aminotransferase, domain 1"/>
    <property type="match status" value="1"/>
</dbReference>
<protein>
    <submittedName>
        <fullName evidence="4">Adenosylmethionine-8-amino-7-oxononanoate aminotransferase</fullName>
    </submittedName>
</protein>
<dbReference type="CDD" id="cd00610">
    <property type="entry name" value="OAT_like"/>
    <property type="match status" value="1"/>
</dbReference>
<dbReference type="AlphaFoldDB" id="A0A4R6KGA6"/>
<dbReference type="Proteomes" id="UP000295388">
    <property type="component" value="Unassembled WGS sequence"/>
</dbReference>
<dbReference type="InterPro" id="IPR015422">
    <property type="entry name" value="PyrdxlP-dep_Trfase_small"/>
</dbReference>
<dbReference type="InterPro" id="IPR015424">
    <property type="entry name" value="PyrdxlP-dep_Trfase"/>
</dbReference>
<keyword evidence="4" id="KW-0032">Aminotransferase</keyword>
<comment type="caution">
    <text evidence="4">The sequence shown here is derived from an EMBL/GenBank/DDBJ whole genome shotgun (WGS) entry which is preliminary data.</text>
</comment>
<dbReference type="PROSITE" id="PS00600">
    <property type="entry name" value="AA_TRANSFER_CLASS_3"/>
    <property type="match status" value="1"/>
</dbReference>
<dbReference type="Pfam" id="PF00202">
    <property type="entry name" value="Aminotran_3"/>
    <property type="match status" value="1"/>
</dbReference>
<dbReference type="SUPFAM" id="SSF53383">
    <property type="entry name" value="PLP-dependent transferases"/>
    <property type="match status" value="1"/>
</dbReference>
<evidence type="ECO:0000313" key="5">
    <source>
        <dbReference type="Proteomes" id="UP000295388"/>
    </source>
</evidence>
<keyword evidence="4" id="KW-0808">Transferase</keyword>
<organism evidence="4 5">
    <name type="scientific">Kribbella caucasensis</name>
    <dbReference type="NCBI Taxonomy" id="2512215"/>
    <lineage>
        <taxon>Bacteria</taxon>
        <taxon>Bacillati</taxon>
        <taxon>Actinomycetota</taxon>
        <taxon>Actinomycetes</taxon>
        <taxon>Propionibacteriales</taxon>
        <taxon>Kribbellaceae</taxon>
        <taxon>Kribbella</taxon>
    </lineage>
</organism>
<evidence type="ECO:0000256" key="2">
    <source>
        <dbReference type="ARBA" id="ARBA00022898"/>
    </source>
</evidence>
<keyword evidence="2 3" id="KW-0663">Pyridoxal phosphate</keyword>
<dbReference type="EMBL" id="SNWQ01000007">
    <property type="protein sequence ID" value="TDO48479.1"/>
    <property type="molecule type" value="Genomic_DNA"/>
</dbReference>
<keyword evidence="5" id="KW-1185">Reference proteome</keyword>
<proteinExistence type="inferred from homology"/>
<sequence length="406" mass="43034">MPTTIKERVVIASASGAWLTTEDGHRLLDLPAGLWYANIGHGRERIAQAAAKQMTTLETYHLFGIHANRPAIDLAERLRGLVPVADASFILTSGGSDSVEVACKLARRYWQQVGRTRKTVVLSRTGGYHGLHGFGTSIAGLDFNRAGYGTESLIPETARIPLADLAATRTLIERIGPGNVAALVAEPVVGTGGVHPPPDGYLTGLQALCQEFDILLVADEVITGFGRTGEWFASHRWGIEPDLITMAKGITSGYAPLGAVAVSGRVSEPFMSGDDAPIFRQGITYSGHATACAVAMENLDVLEEEDLVARVRALEPVLATAFGSLAESPLVHEVRAIGLMAGVQLLPDVPADEVIRGCRERGVLTRLLAGNALHVCPPFVITPDEIRFAADVIAAALDAVAERTAA</sequence>
<dbReference type="InterPro" id="IPR015421">
    <property type="entry name" value="PyrdxlP-dep_Trfase_major"/>
</dbReference>
<dbReference type="GO" id="GO:0030170">
    <property type="term" value="F:pyridoxal phosphate binding"/>
    <property type="evidence" value="ECO:0007669"/>
    <property type="project" value="InterPro"/>
</dbReference>
<gene>
    <name evidence="4" type="ORF">EV643_107108</name>
</gene>
<dbReference type="PANTHER" id="PTHR43094:SF1">
    <property type="entry name" value="AMINOTRANSFERASE CLASS-III"/>
    <property type="match status" value="1"/>
</dbReference>
<dbReference type="PANTHER" id="PTHR43094">
    <property type="entry name" value="AMINOTRANSFERASE"/>
    <property type="match status" value="1"/>
</dbReference>
<dbReference type="InterPro" id="IPR005814">
    <property type="entry name" value="Aminotrans_3"/>
</dbReference>
<evidence type="ECO:0000256" key="3">
    <source>
        <dbReference type="RuleBase" id="RU003560"/>
    </source>
</evidence>
<dbReference type="PIRSF" id="PIRSF000521">
    <property type="entry name" value="Transaminase_4ab_Lys_Orn"/>
    <property type="match status" value="1"/>
</dbReference>
<comment type="similarity">
    <text evidence="1 3">Belongs to the class-III pyridoxal-phosphate-dependent aminotransferase family.</text>
</comment>
<reference evidence="4 5" key="1">
    <citation type="submission" date="2019-03" db="EMBL/GenBank/DDBJ databases">
        <title>Genomic Encyclopedia of Type Strains, Phase III (KMG-III): the genomes of soil and plant-associated and newly described type strains.</title>
        <authorList>
            <person name="Whitman W."/>
        </authorList>
    </citation>
    <scope>NUCLEOTIDE SEQUENCE [LARGE SCALE GENOMIC DNA]</scope>
    <source>
        <strain evidence="4 5">VKM Ac-2527</strain>
    </source>
</reference>
<evidence type="ECO:0000313" key="4">
    <source>
        <dbReference type="EMBL" id="TDO48479.1"/>
    </source>
</evidence>
<evidence type="ECO:0000256" key="1">
    <source>
        <dbReference type="ARBA" id="ARBA00008954"/>
    </source>
</evidence>
<dbReference type="InterPro" id="IPR049704">
    <property type="entry name" value="Aminotrans_3_PPA_site"/>
</dbReference>
<dbReference type="OrthoDB" id="4510254at2"/>
<dbReference type="Gene3D" id="3.40.640.10">
    <property type="entry name" value="Type I PLP-dependent aspartate aminotransferase-like (Major domain)"/>
    <property type="match status" value="1"/>
</dbReference>
<accession>A0A4R6KGA6</accession>